<name>A0A1I1CMN0_9PSEU</name>
<protein>
    <submittedName>
        <fullName evidence="1">Uncharacterized protein</fullName>
    </submittedName>
</protein>
<sequence>MTRPHALDGIPRKRVAAMTGESPAVPHAWLPLFSTVARSATCRVVLAQEGSHS</sequence>
<gene>
    <name evidence="1" type="ORF">SAMN05216266_13420</name>
</gene>
<dbReference type="STRING" id="490629.SAMN05216266_13420"/>
<keyword evidence="2" id="KW-1185">Reference proteome</keyword>
<proteinExistence type="predicted"/>
<accession>A0A1I1CMN0</accession>
<reference evidence="2" key="1">
    <citation type="submission" date="2016-10" db="EMBL/GenBank/DDBJ databases">
        <authorList>
            <person name="Varghese N."/>
            <person name="Submissions S."/>
        </authorList>
    </citation>
    <scope>NUCLEOTIDE SEQUENCE [LARGE SCALE GENOMIC DNA]</scope>
    <source>
        <strain evidence="2">CGMCC 4.3568</strain>
    </source>
</reference>
<evidence type="ECO:0000313" key="1">
    <source>
        <dbReference type="EMBL" id="SFB63302.1"/>
    </source>
</evidence>
<organism evidence="1 2">
    <name type="scientific">Amycolatopsis marina</name>
    <dbReference type="NCBI Taxonomy" id="490629"/>
    <lineage>
        <taxon>Bacteria</taxon>
        <taxon>Bacillati</taxon>
        <taxon>Actinomycetota</taxon>
        <taxon>Actinomycetes</taxon>
        <taxon>Pseudonocardiales</taxon>
        <taxon>Pseudonocardiaceae</taxon>
        <taxon>Amycolatopsis</taxon>
    </lineage>
</organism>
<dbReference type="Proteomes" id="UP000243799">
    <property type="component" value="Unassembled WGS sequence"/>
</dbReference>
<evidence type="ECO:0000313" key="2">
    <source>
        <dbReference type="Proteomes" id="UP000243799"/>
    </source>
</evidence>
<dbReference type="EMBL" id="FOKG01000034">
    <property type="protein sequence ID" value="SFB63302.1"/>
    <property type="molecule type" value="Genomic_DNA"/>
</dbReference>
<dbReference type="AlphaFoldDB" id="A0A1I1CMN0"/>
<dbReference type="RefSeq" id="WP_005456784.1">
    <property type="nucleotide sequence ID" value="NZ_FOKG01000034.1"/>
</dbReference>